<feature type="domain" description="Aldehyde dehydrogenase" evidence="1">
    <location>
        <begin position="1"/>
        <end position="37"/>
    </location>
</feature>
<evidence type="ECO:0000313" key="2">
    <source>
        <dbReference type="EMBL" id="NKX52580.1"/>
    </source>
</evidence>
<dbReference type="InterPro" id="IPR016161">
    <property type="entry name" value="Ald_DH/histidinol_DH"/>
</dbReference>
<feature type="non-terminal residue" evidence="2">
    <location>
        <position position="1"/>
    </location>
</feature>
<name>A0ABX1JWK9_9MICC</name>
<dbReference type="InterPro" id="IPR015590">
    <property type="entry name" value="Aldehyde_DH_dom"/>
</dbReference>
<proteinExistence type="predicted"/>
<dbReference type="Pfam" id="PF00171">
    <property type="entry name" value="Aldedh"/>
    <property type="match status" value="1"/>
</dbReference>
<gene>
    <name evidence="2" type="ORF">HER39_18785</name>
</gene>
<dbReference type="InterPro" id="IPR016163">
    <property type="entry name" value="Ald_DH_C"/>
</dbReference>
<accession>A0ABX1JWK9</accession>
<keyword evidence="3" id="KW-1185">Reference proteome</keyword>
<comment type="caution">
    <text evidence="2">The sequence shown here is derived from an EMBL/GenBank/DDBJ whole genome shotgun (WGS) entry which is preliminary data.</text>
</comment>
<organism evidence="2 3">
    <name type="scientific">Arthrobacter deserti</name>
    <dbReference type="NCBI Taxonomy" id="1742687"/>
    <lineage>
        <taxon>Bacteria</taxon>
        <taxon>Bacillati</taxon>
        <taxon>Actinomycetota</taxon>
        <taxon>Actinomycetes</taxon>
        <taxon>Micrococcales</taxon>
        <taxon>Micrococcaceae</taxon>
        <taxon>Arthrobacter</taxon>
    </lineage>
</organism>
<evidence type="ECO:0000313" key="3">
    <source>
        <dbReference type="Proteomes" id="UP000523795"/>
    </source>
</evidence>
<dbReference type="EMBL" id="JAAZSR010000609">
    <property type="protein sequence ID" value="NKX52580.1"/>
    <property type="molecule type" value="Genomic_DNA"/>
</dbReference>
<protein>
    <submittedName>
        <fullName evidence="2">Aldehyde dehydrogenase family protein</fullName>
    </submittedName>
</protein>
<feature type="non-terminal residue" evidence="2">
    <location>
        <position position="37"/>
    </location>
</feature>
<sequence>AGSRVLVQRGIYDDFVARFAERAKNIVVGLPSDPATE</sequence>
<dbReference type="Gene3D" id="3.40.309.10">
    <property type="entry name" value="Aldehyde Dehydrogenase, Chain A, domain 2"/>
    <property type="match status" value="1"/>
</dbReference>
<reference evidence="2 3" key="1">
    <citation type="submission" date="2020-04" db="EMBL/GenBank/DDBJ databases">
        <authorList>
            <person name="Liu S."/>
        </authorList>
    </citation>
    <scope>NUCLEOTIDE SEQUENCE [LARGE SCALE GENOMIC DNA]</scope>
    <source>
        <strain evidence="2 3">CGMCC 1.15091</strain>
    </source>
</reference>
<dbReference type="Proteomes" id="UP000523795">
    <property type="component" value="Unassembled WGS sequence"/>
</dbReference>
<evidence type="ECO:0000259" key="1">
    <source>
        <dbReference type="Pfam" id="PF00171"/>
    </source>
</evidence>
<dbReference type="SUPFAM" id="SSF53720">
    <property type="entry name" value="ALDH-like"/>
    <property type="match status" value="1"/>
</dbReference>